<accession>A0ABR2SR46</accession>
<sequence length="106" mass="10912">MGDGGGIGNDSVMVGGSWGGSGEIEWLKEGPAVMVSEWLGVSSMVMVAVSEKRVMVGELWGLGFGSDGKLEMGNGDGSVMIILGEDESKVPWLGSAGVAADSRYKE</sequence>
<dbReference type="EMBL" id="JBBPBN010000012">
    <property type="protein sequence ID" value="KAK9027412.1"/>
    <property type="molecule type" value="Genomic_DNA"/>
</dbReference>
<organism evidence="1 2">
    <name type="scientific">Hibiscus sabdariffa</name>
    <name type="common">roselle</name>
    <dbReference type="NCBI Taxonomy" id="183260"/>
    <lineage>
        <taxon>Eukaryota</taxon>
        <taxon>Viridiplantae</taxon>
        <taxon>Streptophyta</taxon>
        <taxon>Embryophyta</taxon>
        <taxon>Tracheophyta</taxon>
        <taxon>Spermatophyta</taxon>
        <taxon>Magnoliopsida</taxon>
        <taxon>eudicotyledons</taxon>
        <taxon>Gunneridae</taxon>
        <taxon>Pentapetalae</taxon>
        <taxon>rosids</taxon>
        <taxon>malvids</taxon>
        <taxon>Malvales</taxon>
        <taxon>Malvaceae</taxon>
        <taxon>Malvoideae</taxon>
        <taxon>Hibiscus</taxon>
    </lineage>
</organism>
<dbReference type="Proteomes" id="UP001396334">
    <property type="component" value="Unassembled WGS sequence"/>
</dbReference>
<gene>
    <name evidence="1" type="ORF">V6N11_067248</name>
</gene>
<evidence type="ECO:0000313" key="1">
    <source>
        <dbReference type="EMBL" id="KAK9027412.1"/>
    </source>
</evidence>
<comment type="caution">
    <text evidence="1">The sequence shown here is derived from an EMBL/GenBank/DDBJ whole genome shotgun (WGS) entry which is preliminary data.</text>
</comment>
<protein>
    <submittedName>
        <fullName evidence="1">Uncharacterized protein</fullName>
    </submittedName>
</protein>
<keyword evidence="2" id="KW-1185">Reference proteome</keyword>
<evidence type="ECO:0000313" key="2">
    <source>
        <dbReference type="Proteomes" id="UP001396334"/>
    </source>
</evidence>
<proteinExistence type="predicted"/>
<reference evidence="1 2" key="1">
    <citation type="journal article" date="2024" name="G3 (Bethesda)">
        <title>Genome assembly of Hibiscus sabdariffa L. provides insights into metabolisms of medicinal natural products.</title>
        <authorList>
            <person name="Kim T."/>
        </authorList>
    </citation>
    <scope>NUCLEOTIDE SEQUENCE [LARGE SCALE GENOMIC DNA]</scope>
    <source>
        <strain evidence="1">TK-2024</strain>
        <tissue evidence="1">Old leaves</tissue>
    </source>
</reference>
<name>A0ABR2SR46_9ROSI</name>